<keyword evidence="3" id="KW-1185">Reference proteome</keyword>
<proteinExistence type="predicted"/>
<sequence>MRNGKLEKCYPGCSPTIQVEIEKEKDKKQDEKLEGLANLIVGCGPYRALQVDEYGRAGLHSKPGVWSYVTIGIVNVLNTPLGGSNDLANESARNESAGRSL</sequence>
<protein>
    <submittedName>
        <fullName evidence="2">Uncharacterized protein</fullName>
    </submittedName>
</protein>
<gene>
    <name evidence="2" type="ORF">HZH66_004702</name>
</gene>
<reference evidence="2" key="1">
    <citation type="journal article" date="2020" name="G3 (Bethesda)">
        <title>High-Quality Assemblies for Three Invasive Social Wasps from the &lt;i&gt;Vespula&lt;/i&gt; Genus.</title>
        <authorList>
            <person name="Harrop T.W.R."/>
            <person name="Guhlin J."/>
            <person name="McLaughlin G.M."/>
            <person name="Permina E."/>
            <person name="Stockwell P."/>
            <person name="Gilligan J."/>
            <person name="Le Lec M.F."/>
            <person name="Gruber M.A.M."/>
            <person name="Quinn O."/>
            <person name="Lovegrove M."/>
            <person name="Duncan E.J."/>
            <person name="Remnant E.J."/>
            <person name="Van Eeckhoven J."/>
            <person name="Graham B."/>
            <person name="Knapp R.A."/>
            <person name="Langford K.W."/>
            <person name="Kronenberg Z."/>
            <person name="Press M.O."/>
            <person name="Eacker S.M."/>
            <person name="Wilson-Rankin E.E."/>
            <person name="Purcell J."/>
            <person name="Lester P.J."/>
            <person name="Dearden P.K."/>
        </authorList>
    </citation>
    <scope>NUCLEOTIDE SEQUENCE</scope>
    <source>
        <strain evidence="2">Marl-1</strain>
    </source>
</reference>
<dbReference type="AlphaFoldDB" id="A0A834NA65"/>
<dbReference type="EMBL" id="JACSEA010000004">
    <property type="protein sequence ID" value="KAF7402435.1"/>
    <property type="molecule type" value="Genomic_DNA"/>
</dbReference>
<accession>A0A834NA65</accession>
<comment type="caution">
    <text evidence="2">The sequence shown here is derived from an EMBL/GenBank/DDBJ whole genome shotgun (WGS) entry which is preliminary data.</text>
</comment>
<evidence type="ECO:0000313" key="3">
    <source>
        <dbReference type="Proteomes" id="UP000614350"/>
    </source>
</evidence>
<name>A0A834NA65_VESVU</name>
<feature type="region of interest" description="Disordered" evidence="1">
    <location>
        <begin position="80"/>
        <end position="101"/>
    </location>
</feature>
<dbReference type="Proteomes" id="UP000614350">
    <property type="component" value="Unassembled WGS sequence"/>
</dbReference>
<organism evidence="2 3">
    <name type="scientific">Vespula vulgaris</name>
    <name type="common">Yellow jacket</name>
    <name type="synonym">Wasp</name>
    <dbReference type="NCBI Taxonomy" id="7454"/>
    <lineage>
        <taxon>Eukaryota</taxon>
        <taxon>Metazoa</taxon>
        <taxon>Ecdysozoa</taxon>
        <taxon>Arthropoda</taxon>
        <taxon>Hexapoda</taxon>
        <taxon>Insecta</taxon>
        <taxon>Pterygota</taxon>
        <taxon>Neoptera</taxon>
        <taxon>Endopterygota</taxon>
        <taxon>Hymenoptera</taxon>
        <taxon>Apocrita</taxon>
        <taxon>Aculeata</taxon>
        <taxon>Vespoidea</taxon>
        <taxon>Vespidae</taxon>
        <taxon>Vespinae</taxon>
        <taxon>Vespula</taxon>
    </lineage>
</organism>
<evidence type="ECO:0000313" key="2">
    <source>
        <dbReference type="EMBL" id="KAF7402435.1"/>
    </source>
</evidence>
<evidence type="ECO:0000256" key="1">
    <source>
        <dbReference type="SAM" id="MobiDB-lite"/>
    </source>
</evidence>